<evidence type="ECO:0000313" key="4">
    <source>
        <dbReference type="Proteomes" id="UP000002985"/>
    </source>
</evidence>
<evidence type="ECO:0000256" key="1">
    <source>
        <dbReference type="SAM" id="MobiDB-lite"/>
    </source>
</evidence>
<accession>I3IJH9</accession>
<dbReference type="Gene3D" id="3.40.390.10">
    <property type="entry name" value="Collagenase (Catalytic Domain)"/>
    <property type="match status" value="1"/>
</dbReference>
<dbReference type="SUPFAM" id="SSF55486">
    <property type="entry name" value="Metalloproteases ('zincins'), catalytic domain"/>
    <property type="match status" value="1"/>
</dbReference>
<dbReference type="InterPro" id="IPR029463">
    <property type="entry name" value="Lys_MEP"/>
</dbReference>
<dbReference type="GO" id="GO:0004222">
    <property type="term" value="F:metalloendopeptidase activity"/>
    <property type="evidence" value="ECO:0007669"/>
    <property type="project" value="InterPro"/>
</dbReference>
<comment type="caution">
    <text evidence="3">The sequence shown here is derived from an EMBL/GenBank/DDBJ whole genome shotgun (WGS) entry which is preliminary data.</text>
</comment>
<dbReference type="EMBL" id="BAFH01000003">
    <property type="protein sequence ID" value="GAB61874.1"/>
    <property type="molecule type" value="Genomic_DNA"/>
</dbReference>
<dbReference type="AlphaFoldDB" id="I3IJH9"/>
<name>I3IJH9_9BACT</name>
<protein>
    <recommendedName>
        <fullName evidence="2">Lysine-specific metallo-endopeptidase domain-containing protein</fullName>
    </recommendedName>
</protein>
<keyword evidence="4" id="KW-1185">Reference proteome</keyword>
<feature type="region of interest" description="Disordered" evidence="1">
    <location>
        <begin position="114"/>
        <end position="139"/>
    </location>
</feature>
<feature type="domain" description="Lysine-specific metallo-endopeptidase" evidence="2">
    <location>
        <begin position="278"/>
        <end position="382"/>
    </location>
</feature>
<organism evidence="3 4">
    <name type="scientific">Candidatus Jettenia caeni</name>
    <dbReference type="NCBI Taxonomy" id="247490"/>
    <lineage>
        <taxon>Bacteria</taxon>
        <taxon>Pseudomonadati</taxon>
        <taxon>Planctomycetota</taxon>
        <taxon>Candidatus Brocadiia</taxon>
        <taxon>Candidatus Brocadiales</taxon>
        <taxon>Candidatus Brocadiaceae</taxon>
        <taxon>Candidatus Jettenia</taxon>
    </lineage>
</organism>
<feature type="compositionally biased region" description="Basic and acidic residues" evidence="1">
    <location>
        <begin position="118"/>
        <end position="132"/>
    </location>
</feature>
<dbReference type="STRING" id="247490.KSU1_C0278"/>
<evidence type="ECO:0000313" key="3">
    <source>
        <dbReference type="EMBL" id="GAB61874.1"/>
    </source>
</evidence>
<dbReference type="Proteomes" id="UP000002985">
    <property type="component" value="Unassembled WGS sequence"/>
</dbReference>
<reference evidence="3 4" key="1">
    <citation type="journal article" date="2012" name="FEBS Lett.">
        <title>Anammox organism KSU-1 expresses a NirK-type copper-containing nitrite reductase instead of a NirS-type with cytochrome cd1.</title>
        <authorList>
            <person name="Hira D."/>
            <person name="Toh H."/>
            <person name="Migita C.T."/>
            <person name="Okubo H."/>
            <person name="Nishiyama T."/>
            <person name="Hattori M."/>
            <person name="Furukawa K."/>
            <person name="Fujii T."/>
        </authorList>
    </citation>
    <scope>NUCLEOTIDE SEQUENCE [LARGE SCALE GENOMIC DNA]</scope>
</reference>
<proteinExistence type="predicted"/>
<dbReference type="OrthoDB" id="9809164at2"/>
<dbReference type="InterPro" id="IPR024079">
    <property type="entry name" value="MetalloPept_cat_dom_sf"/>
</dbReference>
<evidence type="ECO:0000259" key="2">
    <source>
        <dbReference type="Pfam" id="PF14521"/>
    </source>
</evidence>
<gene>
    <name evidence="3" type="ORF">KSU1_C0278</name>
</gene>
<dbReference type="Pfam" id="PF14521">
    <property type="entry name" value="Aspzincin_M35"/>
    <property type="match status" value="1"/>
</dbReference>
<sequence length="559" mass="63154">MSLTLAKKPSLDNVCKQKYGIIRGASKHHQSILNTLPASVTQRKPGCPCGGGCPRCKNNLAVRPKLKINEPGDTYEQEVSRIAERTIRMPDNTAVSDKRLLAHELVPVVQQRNGTAIQREKDPKEPEIDETRSYSPGKMAERYRELPPTDRAEIDKEANRIFTEQTGITRKLDPEDPADSPLIGKWLRIRDTVVANYHSSLEFLALRRYPGCWAGQNFYLDLAQSRAPRWVYHTIRDLEDLLRPQETITIAESTLNRFFKHPAGAKGAIGGRHKPELIQKIIDRLRKMAKALDNPKLFRCVSRKKCGEENADKDPNAFAYAGAGTIISICPTFFNQSLTEQISTLIHESAHHIGLMKNVIARDAVIKLSLSQALTNAESYALLVIENFEGPPLPPSPEPPAPLTEKWSLAYMSSEVYFSEPVKGLFYEGKGRRKYLSDTNPIFAAPLFENKPIRFAGQIRFYVDTEDMPLPPTEAIPKTSVQILFTDEKDLTSGRYVHNDPKPEYREPGLPLLVSFSPDFDFTETKNGKLRFTFWLSGMDLYALYDDTVYVKPNSKSEF</sequence>